<dbReference type="AlphaFoldDB" id="A0A3P1C399"/>
<evidence type="ECO:0000313" key="1">
    <source>
        <dbReference type="EMBL" id="RRB07871.1"/>
    </source>
</evidence>
<organism evidence="1 2">
    <name type="scientific">Larkinella rosea</name>
    <dbReference type="NCBI Taxonomy" id="2025312"/>
    <lineage>
        <taxon>Bacteria</taxon>
        <taxon>Pseudomonadati</taxon>
        <taxon>Bacteroidota</taxon>
        <taxon>Cytophagia</taxon>
        <taxon>Cytophagales</taxon>
        <taxon>Spirosomataceae</taxon>
        <taxon>Larkinella</taxon>
    </lineage>
</organism>
<dbReference type="EMBL" id="RQJO01000007">
    <property type="protein sequence ID" value="RRB07871.1"/>
    <property type="molecule type" value="Genomic_DNA"/>
</dbReference>
<sequence>MFLFDQGVDYPFSTPKSSSGRAYIIGNLDTNDPLVLEIKVYDTAKAYRKNRIIDGFGQIVKYASNYNKDVGYLVVFNLDNIEIKIVTSEPKENEAFPNRVIFNDKIYFIIFINLNSDQTASKQGKIKIEEIREGELFDQVKG</sequence>
<accession>A0A3P1C399</accession>
<reference evidence="1 2" key="1">
    <citation type="submission" date="2018-11" db="EMBL/GenBank/DDBJ databases">
        <authorList>
            <person name="Zhou Z."/>
            <person name="Wang G."/>
        </authorList>
    </citation>
    <scope>NUCLEOTIDE SEQUENCE [LARGE SCALE GENOMIC DNA]</scope>
    <source>
        <strain evidence="1 2">KCTC52004</strain>
    </source>
</reference>
<proteinExistence type="predicted"/>
<gene>
    <name evidence="1" type="ORF">EHT25_08870</name>
</gene>
<protein>
    <submittedName>
        <fullName evidence="1">Uncharacterized protein</fullName>
    </submittedName>
</protein>
<dbReference type="RefSeq" id="WP_124873400.1">
    <property type="nucleotide sequence ID" value="NZ_RQJO01000007.1"/>
</dbReference>
<name>A0A3P1C399_9BACT</name>
<dbReference type="OrthoDB" id="1452260at2"/>
<dbReference type="Proteomes" id="UP000271925">
    <property type="component" value="Unassembled WGS sequence"/>
</dbReference>
<keyword evidence="2" id="KW-1185">Reference proteome</keyword>
<comment type="caution">
    <text evidence="1">The sequence shown here is derived from an EMBL/GenBank/DDBJ whole genome shotgun (WGS) entry which is preliminary data.</text>
</comment>
<evidence type="ECO:0000313" key="2">
    <source>
        <dbReference type="Proteomes" id="UP000271925"/>
    </source>
</evidence>